<evidence type="ECO:0000313" key="2">
    <source>
        <dbReference type="Proteomes" id="UP000029558"/>
    </source>
</evidence>
<sequence>MKYYTSQFNLVKLLLLIIFIINSHRCLANVDPVIVNDTSVPFLVYVNNVNCMSMHDSGGADGDHIVQPGEKYTAISGSKKQSSGCLKGSTNYKFEIILYVNVAPYINSHIYYIKKTKGKTKSWQEDSKGSTDDSGYLELKTSGSSDMTVTIKYDDSAS</sequence>
<dbReference type="EMBL" id="CP012508">
    <property type="protein sequence ID" value="ALB23841.1"/>
    <property type="molecule type" value="Genomic_DNA"/>
</dbReference>
<dbReference type="RefSeq" id="WP_027242642.1">
    <property type="nucleotide sequence ID" value="NZ_CP012508.1"/>
</dbReference>
<organism evidence="1 2">
    <name type="scientific">Piscirickettsia salmonis</name>
    <dbReference type="NCBI Taxonomy" id="1238"/>
    <lineage>
        <taxon>Bacteria</taxon>
        <taxon>Pseudomonadati</taxon>
        <taxon>Pseudomonadota</taxon>
        <taxon>Gammaproteobacteria</taxon>
        <taxon>Thiotrichales</taxon>
        <taxon>Piscirickettsiaceae</taxon>
        <taxon>Piscirickettsia</taxon>
    </lineage>
</organism>
<name>A0A1L6TED4_PISSA</name>
<gene>
    <name evidence="1" type="ORF">KU39_2665</name>
</gene>
<reference evidence="1 2" key="1">
    <citation type="journal article" date="2014" name="Genome Announc.">
        <title>Comparative Genome Analysis of Two Isolates of the Fish Pathogen Piscirickettsia salmonis from Different Hosts Reveals Major Differences in Virulence-Associated Secretion Systems.</title>
        <authorList>
            <person name="Bohle H."/>
            <person name="Henriquez P."/>
            <person name="Grothusen H."/>
            <person name="Navas E."/>
            <person name="Sandoval A."/>
            <person name="Bustamante F."/>
            <person name="Bustos P."/>
            <person name="Mancilla M."/>
        </authorList>
    </citation>
    <scope>NUCLEOTIDE SEQUENCE [LARGE SCALE GENOMIC DNA]</scope>
    <source>
        <strain evidence="2">B1-32597</strain>
    </source>
</reference>
<evidence type="ECO:0000313" key="1">
    <source>
        <dbReference type="EMBL" id="ALB23841.1"/>
    </source>
</evidence>
<dbReference type="AlphaFoldDB" id="A0A1L6TED4"/>
<dbReference type="Proteomes" id="UP000029558">
    <property type="component" value="Chromosome"/>
</dbReference>
<dbReference type="OrthoDB" id="9913920at2"/>
<protein>
    <submittedName>
        <fullName evidence="1">Membrane protein</fullName>
    </submittedName>
</protein>
<proteinExistence type="predicted"/>
<accession>A0A1L6TED4</accession>